<evidence type="ECO:0000256" key="1">
    <source>
        <dbReference type="SAM" id="MobiDB-lite"/>
    </source>
</evidence>
<reference evidence="2" key="1">
    <citation type="submission" date="2021-03" db="EMBL/GenBank/DDBJ databases">
        <title>Draft genome sequence of rust myrtle Austropuccinia psidii MF-1, a brazilian biotype.</title>
        <authorList>
            <person name="Quecine M.C."/>
            <person name="Pachon D.M.R."/>
            <person name="Bonatelli M.L."/>
            <person name="Correr F.H."/>
            <person name="Franceschini L.M."/>
            <person name="Leite T.F."/>
            <person name="Margarido G.R.A."/>
            <person name="Almeida C.A."/>
            <person name="Ferrarezi J.A."/>
            <person name="Labate C.A."/>
        </authorList>
    </citation>
    <scope>NUCLEOTIDE SEQUENCE</scope>
    <source>
        <strain evidence="2">MF-1</strain>
    </source>
</reference>
<name>A0A9Q3KUN8_9BASI</name>
<accession>A0A9Q3KUN8</accession>
<comment type="caution">
    <text evidence="2">The sequence shown here is derived from an EMBL/GenBank/DDBJ whole genome shotgun (WGS) entry which is preliminary data.</text>
</comment>
<dbReference type="Proteomes" id="UP000765509">
    <property type="component" value="Unassembled WGS sequence"/>
</dbReference>
<sequence>MYHYKFLILEVWLQEFQIEVKELSSIISGRDWPPILQELMEITLEINTRYHERQKEKDDFQEENPELDTRYHEKEKEKNHFQLVSSHPQNSSSLPS</sequence>
<proteinExistence type="predicted"/>
<evidence type="ECO:0000313" key="2">
    <source>
        <dbReference type="EMBL" id="MBW0586936.1"/>
    </source>
</evidence>
<organism evidence="2 3">
    <name type="scientific">Austropuccinia psidii MF-1</name>
    <dbReference type="NCBI Taxonomy" id="1389203"/>
    <lineage>
        <taxon>Eukaryota</taxon>
        <taxon>Fungi</taxon>
        <taxon>Dikarya</taxon>
        <taxon>Basidiomycota</taxon>
        <taxon>Pucciniomycotina</taxon>
        <taxon>Pucciniomycetes</taxon>
        <taxon>Pucciniales</taxon>
        <taxon>Sphaerophragmiaceae</taxon>
        <taxon>Austropuccinia</taxon>
    </lineage>
</organism>
<keyword evidence="3" id="KW-1185">Reference proteome</keyword>
<dbReference type="AlphaFoldDB" id="A0A9Q3KUN8"/>
<evidence type="ECO:0000313" key="3">
    <source>
        <dbReference type="Proteomes" id="UP000765509"/>
    </source>
</evidence>
<dbReference type="EMBL" id="AVOT02125428">
    <property type="protein sequence ID" value="MBW0586936.1"/>
    <property type="molecule type" value="Genomic_DNA"/>
</dbReference>
<feature type="region of interest" description="Disordered" evidence="1">
    <location>
        <begin position="53"/>
        <end position="96"/>
    </location>
</feature>
<gene>
    <name evidence="2" type="ORF">O181_126651</name>
</gene>
<feature type="compositionally biased region" description="Low complexity" evidence="1">
    <location>
        <begin position="82"/>
        <end position="96"/>
    </location>
</feature>
<feature type="compositionally biased region" description="Basic and acidic residues" evidence="1">
    <location>
        <begin position="67"/>
        <end position="80"/>
    </location>
</feature>
<protein>
    <submittedName>
        <fullName evidence="2">Uncharacterized protein</fullName>
    </submittedName>
</protein>